<organism evidence="3 4">
    <name type="scientific">Pseudoalteromonas viridis</name>
    <dbReference type="NCBI Taxonomy" id="339617"/>
    <lineage>
        <taxon>Bacteria</taxon>
        <taxon>Pseudomonadati</taxon>
        <taxon>Pseudomonadota</taxon>
        <taxon>Gammaproteobacteria</taxon>
        <taxon>Alteromonadales</taxon>
        <taxon>Pseudoalteromonadaceae</taxon>
        <taxon>Pseudoalteromonas</taxon>
    </lineage>
</organism>
<keyword evidence="1" id="KW-0812">Transmembrane</keyword>
<feature type="domain" description="Transposase IS66 central" evidence="2">
    <location>
        <begin position="1"/>
        <end position="30"/>
    </location>
</feature>
<protein>
    <submittedName>
        <fullName evidence="3">Transposase</fullName>
    </submittedName>
</protein>
<feature type="transmembrane region" description="Helical" evidence="1">
    <location>
        <begin position="20"/>
        <end position="39"/>
    </location>
</feature>
<evidence type="ECO:0000313" key="3">
    <source>
        <dbReference type="EMBL" id="QTL37054.1"/>
    </source>
</evidence>
<proteinExistence type="predicted"/>
<dbReference type="Pfam" id="PF03050">
    <property type="entry name" value="DDE_Tnp_IS66"/>
    <property type="match status" value="1"/>
</dbReference>
<evidence type="ECO:0000313" key="4">
    <source>
        <dbReference type="Proteomes" id="UP000665025"/>
    </source>
</evidence>
<reference evidence="3 4" key="1">
    <citation type="submission" date="2021-03" db="EMBL/GenBank/DDBJ databases">
        <title>Complete Genome of Pseudoalteromonas viridis Strain BBR56, a new biocontrol bacterial candidate.</title>
        <authorList>
            <person name="Handayani D.P."/>
            <person name="Isnansetyo A."/>
            <person name="Istiqomah I."/>
            <person name="Jumina J."/>
        </authorList>
    </citation>
    <scope>NUCLEOTIDE SEQUENCE [LARGE SCALE GENOMIC DNA]</scope>
    <source>
        <strain evidence="3 4">BBR56</strain>
    </source>
</reference>
<keyword evidence="4" id="KW-1185">Reference proteome</keyword>
<evidence type="ECO:0000259" key="2">
    <source>
        <dbReference type="Pfam" id="PF03050"/>
    </source>
</evidence>
<dbReference type="EMBL" id="CP072425">
    <property type="protein sequence ID" value="QTL37054.1"/>
    <property type="molecule type" value="Genomic_DNA"/>
</dbReference>
<dbReference type="Proteomes" id="UP000665025">
    <property type="component" value="Chromosome 1"/>
</dbReference>
<sequence>MDNNRAERAIKPFVIGRKSWLFSFTISGAESSAILYNVIDTARANGHTPFDV</sequence>
<keyword evidence="1" id="KW-1133">Transmembrane helix</keyword>
<dbReference type="InterPro" id="IPR004291">
    <property type="entry name" value="Transposase_IS66_central"/>
</dbReference>
<evidence type="ECO:0000256" key="1">
    <source>
        <dbReference type="SAM" id="Phobius"/>
    </source>
</evidence>
<keyword evidence="1" id="KW-0472">Membrane</keyword>
<name>A0ABX7VEK6_9GAMM</name>
<accession>A0ABX7VEK6</accession>
<gene>
    <name evidence="3" type="ORF">J5X90_08535</name>
</gene>